<dbReference type="RefSeq" id="WP_259060466.1">
    <property type="nucleotide sequence ID" value="NZ_CP102845.1"/>
</dbReference>
<keyword evidence="3" id="KW-0969">Cilium</keyword>
<keyword evidence="3" id="KW-0282">Flagellum</keyword>
<evidence type="ECO:0000313" key="3">
    <source>
        <dbReference type="EMBL" id="UVF20280.1"/>
    </source>
</evidence>
<keyword evidence="4" id="KW-1185">Reference proteome</keyword>
<feature type="compositionally biased region" description="Polar residues" evidence="1">
    <location>
        <begin position="45"/>
        <end position="56"/>
    </location>
</feature>
<keyword evidence="3" id="KW-0966">Cell projection</keyword>
<dbReference type="Pfam" id="PF02120">
    <property type="entry name" value="Flg_hook"/>
    <property type="match status" value="1"/>
</dbReference>
<dbReference type="Proteomes" id="UP001017257">
    <property type="component" value="Chromosome"/>
</dbReference>
<sequence length="352" mass="36773">MSLLESILPRILARTAAEGHPDAGQPGASSASPYLAMSPQETDELSSTTTGSASKLSIAVQNQETHFRPIVEGLNDASLEAEAAAPREELDLTTGAPLIGKSKGAAVKSPHPDATAGAAQGSSGLTGAVNAAKEQEDDVVRRGSFDRAPDHAELQKQSSIGAAKAEAPSLPPSTLQHLAKSIVDDAKSVSEPQAPTFQQNGLNRVATARASAGVLRVLDLQLKPAELGLVTIRMRLAGDSIEMEIQAQNDETVDLLRHDAEKLSNLLRASGYRPDVITIQSTEASSHDRASFQRPPQGNQTQGQSFDQGAGAGQGNSPRHQDNRHAGGRLDLPNDGKDASNPGSSRTGGIYL</sequence>
<evidence type="ECO:0000259" key="2">
    <source>
        <dbReference type="Pfam" id="PF02120"/>
    </source>
</evidence>
<gene>
    <name evidence="3" type="ORF">HPT29_003780</name>
</gene>
<feature type="domain" description="Flagellar hook-length control protein-like C-terminal" evidence="2">
    <location>
        <begin position="218"/>
        <end position="285"/>
    </location>
</feature>
<evidence type="ECO:0000256" key="1">
    <source>
        <dbReference type="SAM" id="MobiDB-lite"/>
    </source>
</evidence>
<feature type="region of interest" description="Disordered" evidence="1">
    <location>
        <begin position="282"/>
        <end position="352"/>
    </location>
</feature>
<evidence type="ECO:0000313" key="4">
    <source>
        <dbReference type="Proteomes" id="UP001017257"/>
    </source>
</evidence>
<accession>A0ABY5RSP9</accession>
<protein>
    <submittedName>
        <fullName evidence="3">Flagellar hook-length control protein FliK</fullName>
    </submittedName>
</protein>
<organism evidence="3 4">
    <name type="scientific">Microvirga terrae</name>
    <dbReference type="NCBI Taxonomy" id="2740529"/>
    <lineage>
        <taxon>Bacteria</taxon>
        <taxon>Pseudomonadati</taxon>
        <taxon>Pseudomonadota</taxon>
        <taxon>Alphaproteobacteria</taxon>
        <taxon>Hyphomicrobiales</taxon>
        <taxon>Methylobacteriaceae</taxon>
        <taxon>Microvirga</taxon>
    </lineage>
</organism>
<name>A0ABY5RSP9_9HYPH</name>
<dbReference type="InterPro" id="IPR021136">
    <property type="entry name" value="Flagellar_hook_control-like_C"/>
</dbReference>
<dbReference type="EMBL" id="CP102845">
    <property type="protein sequence ID" value="UVF20280.1"/>
    <property type="molecule type" value="Genomic_DNA"/>
</dbReference>
<feature type="compositionally biased region" description="Polar residues" evidence="1">
    <location>
        <begin position="294"/>
        <end position="307"/>
    </location>
</feature>
<feature type="compositionally biased region" description="Polar residues" evidence="1">
    <location>
        <begin position="341"/>
        <end position="352"/>
    </location>
</feature>
<dbReference type="Gene3D" id="3.30.750.140">
    <property type="match status" value="1"/>
</dbReference>
<feature type="region of interest" description="Disordered" evidence="1">
    <location>
        <begin position="153"/>
        <end position="172"/>
    </location>
</feature>
<feature type="region of interest" description="Disordered" evidence="1">
    <location>
        <begin position="101"/>
        <end position="128"/>
    </location>
</feature>
<proteinExistence type="predicted"/>
<reference evidence="3" key="1">
    <citation type="submission" date="2022-08" db="EMBL/GenBank/DDBJ databases">
        <title>Microvirga terrae sp. nov., isolated from soil.</title>
        <authorList>
            <person name="Kim K.H."/>
            <person name="Seo Y.L."/>
            <person name="Kim J.M."/>
            <person name="Lee J.K."/>
            <person name="Han D.M."/>
            <person name="Jeon C.O."/>
        </authorList>
    </citation>
    <scope>NUCLEOTIDE SEQUENCE</scope>
    <source>
        <strain evidence="3">R24</strain>
    </source>
</reference>
<dbReference type="InterPro" id="IPR038610">
    <property type="entry name" value="FliK-like_C_sf"/>
</dbReference>
<feature type="region of interest" description="Disordered" evidence="1">
    <location>
        <begin position="15"/>
        <end position="56"/>
    </location>
</feature>